<dbReference type="VEuPathDB" id="FungiDB:JI435_407890"/>
<accession>A0A7U2I1B4</accession>
<reference evidence="2" key="1">
    <citation type="journal article" date="2021" name="BMC Genomics">
        <title>Chromosome-level genome assembly and manually-curated proteome of model necrotroph Parastagonospora nodorum Sn15 reveals a genome-wide trove of candidate effector homologs, and redundancy of virulence-related functions within an accessory chromosome.</title>
        <authorList>
            <person name="Bertazzoni S."/>
            <person name="Jones D.A.B."/>
            <person name="Phan H.T."/>
            <person name="Tan K.-C."/>
            <person name="Hane J.K."/>
        </authorList>
    </citation>
    <scope>NUCLEOTIDE SEQUENCE [LARGE SCALE GENOMIC DNA]</scope>
    <source>
        <strain evidence="2">SN15 / ATCC MYA-4574 / FGSC 10173)</strain>
    </source>
</reference>
<name>A0A7U2I1B4_PHANO</name>
<dbReference type="EMBL" id="CP069027">
    <property type="protein sequence ID" value="QRC95742.1"/>
    <property type="molecule type" value="Genomic_DNA"/>
</dbReference>
<organism evidence="1 2">
    <name type="scientific">Phaeosphaeria nodorum (strain SN15 / ATCC MYA-4574 / FGSC 10173)</name>
    <name type="common">Glume blotch fungus</name>
    <name type="synonym">Parastagonospora nodorum</name>
    <dbReference type="NCBI Taxonomy" id="321614"/>
    <lineage>
        <taxon>Eukaryota</taxon>
        <taxon>Fungi</taxon>
        <taxon>Dikarya</taxon>
        <taxon>Ascomycota</taxon>
        <taxon>Pezizomycotina</taxon>
        <taxon>Dothideomycetes</taxon>
        <taxon>Pleosporomycetidae</taxon>
        <taxon>Pleosporales</taxon>
        <taxon>Pleosporineae</taxon>
        <taxon>Phaeosphaeriaceae</taxon>
        <taxon>Parastagonospora</taxon>
    </lineage>
</organism>
<evidence type="ECO:0000313" key="1">
    <source>
        <dbReference type="EMBL" id="QRC95742.1"/>
    </source>
</evidence>
<sequence length="65" mass="7247">MRVSTSGLLASFWQCASFEGQDESTSSATRVRLGPATMHLEYYLEGLVLYTGIPRRLADLLTIHE</sequence>
<dbReference type="AlphaFoldDB" id="A0A7U2I1B4"/>
<protein>
    <submittedName>
        <fullName evidence="1">Uncharacterized protein</fullName>
    </submittedName>
</protein>
<evidence type="ECO:0000313" key="2">
    <source>
        <dbReference type="Proteomes" id="UP000663193"/>
    </source>
</evidence>
<proteinExistence type="predicted"/>
<gene>
    <name evidence="1" type="ORF">JI435_407890</name>
</gene>
<keyword evidence="2" id="KW-1185">Reference proteome</keyword>
<dbReference type="Proteomes" id="UP000663193">
    <property type="component" value="Chromosome 5"/>
</dbReference>